<dbReference type="EMBL" id="BLSA01000045">
    <property type="protein sequence ID" value="GFP32223.1"/>
    <property type="molecule type" value="Genomic_DNA"/>
</dbReference>
<comment type="cofactor">
    <cofactor evidence="8">
        <name>Mn(2+)</name>
        <dbReference type="ChEBI" id="CHEBI:29035"/>
    </cofactor>
    <cofactor evidence="8">
        <name>Fe(2+)</name>
        <dbReference type="ChEBI" id="CHEBI:29033"/>
    </cofactor>
    <text evidence="8">Binds 1 Mn(2+) or Fe(2+) ion per subunit.</text>
</comment>
<keyword evidence="6" id="KW-0804">Transcription</keyword>
<dbReference type="SUPFAM" id="SSF46785">
    <property type="entry name" value="Winged helix' DNA-binding domain"/>
    <property type="match status" value="1"/>
</dbReference>
<dbReference type="RefSeq" id="WP_176226798.1">
    <property type="nucleotide sequence ID" value="NZ_BLRU01000044.1"/>
</dbReference>
<dbReference type="GO" id="GO:0045892">
    <property type="term" value="P:negative regulation of DNA-templated transcription"/>
    <property type="evidence" value="ECO:0007669"/>
    <property type="project" value="TreeGrafter"/>
</dbReference>
<dbReference type="EMBL" id="BLRV01000084">
    <property type="protein sequence ID" value="GFP21694.1"/>
    <property type="molecule type" value="Genomic_DNA"/>
</dbReference>
<evidence type="ECO:0000313" key="11">
    <source>
        <dbReference type="EMBL" id="GFP22588.1"/>
    </source>
</evidence>
<accession>A0A6V8P8M6</accession>
<keyword evidence="7" id="KW-0479">Metal-binding</keyword>
<dbReference type="EMBL" id="BLRW01000003">
    <property type="protein sequence ID" value="GFP22588.1"/>
    <property type="molecule type" value="Genomic_DNA"/>
</dbReference>
<proteinExistence type="inferred from homology"/>
<comment type="similarity">
    <text evidence="1">Belongs to the Fur family.</text>
</comment>
<dbReference type="PANTHER" id="PTHR33202:SF7">
    <property type="entry name" value="FERRIC UPTAKE REGULATION PROTEIN"/>
    <property type="match status" value="1"/>
</dbReference>
<feature type="binding site" evidence="8">
    <location>
        <position position="127"/>
    </location>
    <ligand>
        <name>Fe cation</name>
        <dbReference type="ChEBI" id="CHEBI:24875"/>
    </ligand>
</feature>
<evidence type="ECO:0000256" key="1">
    <source>
        <dbReference type="ARBA" id="ARBA00007957"/>
    </source>
</evidence>
<dbReference type="AlphaFoldDB" id="A0A6V8P8M6"/>
<dbReference type="GO" id="GO:0000976">
    <property type="term" value="F:transcription cis-regulatory region binding"/>
    <property type="evidence" value="ECO:0007669"/>
    <property type="project" value="TreeGrafter"/>
</dbReference>
<dbReference type="InterPro" id="IPR043135">
    <property type="entry name" value="Fur_C"/>
</dbReference>
<evidence type="ECO:0000256" key="3">
    <source>
        <dbReference type="ARBA" id="ARBA00022833"/>
    </source>
</evidence>
<protein>
    <submittedName>
        <fullName evidence="12">Fur family transcriptional regulator, ferric uptake regulator</fullName>
    </submittedName>
    <submittedName>
        <fullName evidence="11">Fur family transcriptional regulator, peroxide stress response regulator</fullName>
    </submittedName>
</protein>
<evidence type="ECO:0000256" key="5">
    <source>
        <dbReference type="ARBA" id="ARBA00023125"/>
    </source>
</evidence>
<keyword evidence="2" id="KW-0678">Repressor</keyword>
<dbReference type="EMBL" id="BLRU01000044">
    <property type="protein sequence ID" value="GFP19172.1"/>
    <property type="molecule type" value="Genomic_DNA"/>
</dbReference>
<gene>
    <name evidence="9" type="ORF">HKBW3S03_00677</name>
    <name evidence="10" type="ORF">HKBW3S06_00921</name>
    <name evidence="11" type="ORF">HKBW3S09_00056</name>
    <name evidence="12" type="ORF">HKBW3S33_00580</name>
    <name evidence="13" type="ORF">HKBW3S42_00528</name>
</gene>
<dbReference type="EMBL" id="BLRY01000018">
    <property type="protein sequence ID" value="GFP27166.1"/>
    <property type="molecule type" value="Genomic_DNA"/>
</dbReference>
<dbReference type="GO" id="GO:0003700">
    <property type="term" value="F:DNA-binding transcription factor activity"/>
    <property type="evidence" value="ECO:0007669"/>
    <property type="project" value="InterPro"/>
</dbReference>
<feature type="binding site" evidence="7">
    <location>
        <position position="135"/>
    </location>
    <ligand>
        <name>Zn(2+)</name>
        <dbReference type="ChEBI" id="CHEBI:29105"/>
    </ligand>
</feature>
<dbReference type="Gene3D" id="1.10.10.10">
    <property type="entry name" value="Winged helix-like DNA-binding domain superfamily/Winged helix DNA-binding domain"/>
    <property type="match status" value="1"/>
</dbReference>
<dbReference type="InterPro" id="IPR036390">
    <property type="entry name" value="WH_DNA-bd_sf"/>
</dbReference>
<dbReference type="GO" id="GO:0008270">
    <property type="term" value="F:zinc ion binding"/>
    <property type="evidence" value="ECO:0007669"/>
    <property type="project" value="TreeGrafter"/>
</dbReference>
<evidence type="ECO:0000313" key="17">
    <source>
        <dbReference type="Proteomes" id="UP000585609"/>
    </source>
</evidence>
<keyword evidence="4" id="KW-0805">Transcription regulation</keyword>
<evidence type="ECO:0000256" key="4">
    <source>
        <dbReference type="ARBA" id="ARBA00023015"/>
    </source>
</evidence>
<evidence type="ECO:0000313" key="18">
    <source>
        <dbReference type="Proteomes" id="UP000591948"/>
    </source>
</evidence>
<keyword evidence="5" id="KW-0238">DNA-binding</keyword>
<evidence type="ECO:0000256" key="2">
    <source>
        <dbReference type="ARBA" id="ARBA00022491"/>
    </source>
</evidence>
<evidence type="ECO:0000256" key="6">
    <source>
        <dbReference type="ARBA" id="ARBA00023163"/>
    </source>
</evidence>
<reference evidence="14 15" key="1">
    <citation type="journal article" date="2020" name="Front. Microbiol.">
        <title>Single-cell genomics of novel Actinobacteria with the Wood-Ljungdahl pathway discovered in a serpentinizing system.</title>
        <authorList>
            <person name="Merino N."/>
            <person name="Kawai M."/>
            <person name="Boyd E.S."/>
            <person name="Colman D.R."/>
            <person name="McGlynn S.E."/>
            <person name="Nealson K.H."/>
            <person name="Kurokawa K."/>
            <person name="Hongoh Y."/>
        </authorList>
    </citation>
    <scope>NUCLEOTIDE SEQUENCE [LARGE SCALE GENOMIC DNA]</scope>
    <source>
        <strain evidence="9 15">S03</strain>
        <strain evidence="10 16">S06</strain>
        <strain evidence="11 17">S09_30</strain>
        <strain evidence="12 18">S33</strain>
        <strain evidence="13 14">S42</strain>
    </source>
</reference>
<dbReference type="Proteomes" id="UP000591948">
    <property type="component" value="Unassembled WGS sequence"/>
</dbReference>
<dbReference type="InterPro" id="IPR036388">
    <property type="entry name" value="WH-like_DNA-bd_sf"/>
</dbReference>
<keyword evidence="18" id="KW-1185">Reference proteome</keyword>
<dbReference type="Gene3D" id="3.30.1490.190">
    <property type="match status" value="1"/>
</dbReference>
<evidence type="ECO:0000313" key="16">
    <source>
        <dbReference type="Proteomes" id="UP000580051"/>
    </source>
</evidence>
<evidence type="ECO:0000313" key="15">
    <source>
        <dbReference type="Proteomes" id="UP000574717"/>
    </source>
</evidence>
<dbReference type="GO" id="GO:1900376">
    <property type="term" value="P:regulation of secondary metabolite biosynthetic process"/>
    <property type="evidence" value="ECO:0007669"/>
    <property type="project" value="TreeGrafter"/>
</dbReference>
<evidence type="ECO:0000313" key="9">
    <source>
        <dbReference type="EMBL" id="GFP19172.1"/>
    </source>
</evidence>
<feature type="binding site" evidence="7">
    <location>
        <position position="138"/>
    </location>
    <ligand>
        <name>Zn(2+)</name>
        <dbReference type="ChEBI" id="CHEBI:29105"/>
    </ligand>
</feature>
<organism evidence="12 18">
    <name type="scientific">Candidatus Hakubella thermalkaliphila</name>
    <dbReference type="NCBI Taxonomy" id="2754717"/>
    <lineage>
        <taxon>Bacteria</taxon>
        <taxon>Bacillati</taxon>
        <taxon>Actinomycetota</taxon>
        <taxon>Actinomycetota incertae sedis</taxon>
        <taxon>Candidatus Hakubellales</taxon>
        <taxon>Candidatus Hakubellaceae</taxon>
        <taxon>Candidatus Hakubella</taxon>
    </lineage>
</organism>
<evidence type="ECO:0000256" key="8">
    <source>
        <dbReference type="PIRSR" id="PIRSR602481-2"/>
    </source>
</evidence>
<dbReference type="Proteomes" id="UP000574717">
    <property type="component" value="Unassembled WGS sequence"/>
</dbReference>
<dbReference type="Pfam" id="PF01475">
    <property type="entry name" value="FUR"/>
    <property type="match status" value="1"/>
</dbReference>
<dbReference type="Proteomes" id="UP000585609">
    <property type="component" value="Unassembled WGS sequence"/>
</dbReference>
<evidence type="ECO:0000313" key="10">
    <source>
        <dbReference type="EMBL" id="GFP21694.1"/>
    </source>
</evidence>
<evidence type="ECO:0000313" key="14">
    <source>
        <dbReference type="Proteomes" id="UP000568877"/>
    </source>
</evidence>
<evidence type="ECO:0000313" key="13">
    <source>
        <dbReference type="EMBL" id="GFP32223.1"/>
    </source>
</evidence>
<comment type="caution">
    <text evidence="12">The sequence shown here is derived from an EMBL/GenBank/DDBJ whole genome shotgun (WGS) entry which is preliminary data.</text>
</comment>
<name>A0A6V8P8M6_9ACTN</name>
<sequence>MSHTVALINQLRNKKFRITQLRKTLIEELGISKKPLSAGEIIEHLKKEKVIVHKTSVYRELAFLLEQGVVRKITFGEKKDRFELAIMHHHHAVCQKCGEVEDLLHVEKKIKQIEQTLSQKQFKVEHHLVEFLGLCKKCQ</sequence>
<dbReference type="InterPro" id="IPR002481">
    <property type="entry name" value="FUR"/>
</dbReference>
<dbReference type="PANTHER" id="PTHR33202">
    <property type="entry name" value="ZINC UPTAKE REGULATION PROTEIN"/>
    <property type="match status" value="1"/>
</dbReference>
<comment type="cofactor">
    <cofactor evidence="7">
        <name>Zn(2+)</name>
        <dbReference type="ChEBI" id="CHEBI:29105"/>
    </cofactor>
    <text evidence="7">Binds 1 zinc ion per subunit.</text>
</comment>
<evidence type="ECO:0000313" key="12">
    <source>
        <dbReference type="EMBL" id="GFP27166.1"/>
    </source>
</evidence>
<evidence type="ECO:0000256" key="7">
    <source>
        <dbReference type="PIRSR" id="PIRSR602481-1"/>
    </source>
</evidence>
<dbReference type="Proteomes" id="UP000568877">
    <property type="component" value="Unassembled WGS sequence"/>
</dbReference>
<feature type="binding site" evidence="7">
    <location>
        <position position="97"/>
    </location>
    <ligand>
        <name>Zn(2+)</name>
        <dbReference type="ChEBI" id="CHEBI:29105"/>
    </ligand>
</feature>
<keyword evidence="8" id="KW-0408">Iron</keyword>
<dbReference type="CDD" id="cd07153">
    <property type="entry name" value="Fur_like"/>
    <property type="match status" value="1"/>
</dbReference>
<feature type="binding site" evidence="8">
    <location>
        <position position="88"/>
    </location>
    <ligand>
        <name>Fe cation</name>
        <dbReference type="ChEBI" id="CHEBI:24875"/>
    </ligand>
</feature>
<keyword evidence="3 7" id="KW-0862">Zinc</keyword>
<dbReference type="Proteomes" id="UP000580051">
    <property type="component" value="Unassembled WGS sequence"/>
</dbReference>
<feature type="binding site" evidence="7">
    <location>
        <position position="94"/>
    </location>
    <ligand>
        <name>Zn(2+)</name>
        <dbReference type="ChEBI" id="CHEBI:29105"/>
    </ligand>
</feature>